<evidence type="ECO:0000256" key="12">
    <source>
        <dbReference type="ARBA" id="ARBA00023180"/>
    </source>
</evidence>
<dbReference type="InterPro" id="IPR011990">
    <property type="entry name" value="TPR-like_helical_dom_sf"/>
</dbReference>
<evidence type="ECO:0000313" key="17">
    <source>
        <dbReference type="RefSeq" id="XP_016935286.4"/>
    </source>
</evidence>
<keyword evidence="9" id="KW-0223">Dioxygenase</keyword>
<dbReference type="InterPro" id="IPR044862">
    <property type="entry name" value="Pro_4_hyd_alph_FE2OG_OXY"/>
</dbReference>
<dbReference type="InterPro" id="IPR006620">
    <property type="entry name" value="Pro_4_hyd_alph"/>
</dbReference>
<dbReference type="Gene3D" id="1.25.40.10">
    <property type="entry name" value="Tetratricopeptide repeat domain"/>
    <property type="match status" value="1"/>
</dbReference>
<keyword evidence="16" id="KW-1185">Reference proteome</keyword>
<dbReference type="RefSeq" id="XP_016935286.4">
    <property type="nucleotide sequence ID" value="XM_017079797.4"/>
</dbReference>
<evidence type="ECO:0000259" key="15">
    <source>
        <dbReference type="PROSITE" id="PS51471"/>
    </source>
</evidence>
<dbReference type="GO" id="GO:0005506">
    <property type="term" value="F:iron ion binding"/>
    <property type="evidence" value="ECO:0007669"/>
    <property type="project" value="InterPro"/>
</dbReference>
<dbReference type="GeneID" id="108013820"/>
<evidence type="ECO:0000256" key="14">
    <source>
        <dbReference type="SAM" id="SignalP"/>
    </source>
</evidence>
<protein>
    <recommendedName>
        <fullName evidence="5">procollagen-proline 4-dioxygenase</fullName>
        <ecNumber evidence="5">1.14.11.2</ecNumber>
    </recommendedName>
</protein>
<evidence type="ECO:0000256" key="6">
    <source>
        <dbReference type="ARBA" id="ARBA00022723"/>
    </source>
</evidence>
<comment type="function">
    <text evidence="2">Catalyzes the post-translational formation of 4-hydroxyproline in -Xaa-Pro-Gly- sequences in collagens and other proteins.</text>
</comment>
<dbReference type="PROSITE" id="PS51471">
    <property type="entry name" value="FE2OG_OXY"/>
    <property type="match status" value="1"/>
</dbReference>
<dbReference type="InterPro" id="IPR013547">
    <property type="entry name" value="P4H_N"/>
</dbReference>
<name>A0AB39ZHI0_DROSZ</name>
<dbReference type="PANTHER" id="PTHR10869:SF244">
    <property type="entry name" value="PROLYL 4-HYDROXYLASE SUBUNIT ALPHA-2"/>
    <property type="match status" value="1"/>
</dbReference>
<dbReference type="PANTHER" id="PTHR10869">
    <property type="entry name" value="PROLYL 4-HYDROXYLASE ALPHA SUBUNIT"/>
    <property type="match status" value="1"/>
</dbReference>
<feature type="chain" id="PRO_5046843191" description="procollagen-proline 4-dioxygenase" evidence="14">
    <location>
        <begin position="20"/>
        <end position="536"/>
    </location>
</feature>
<evidence type="ECO:0000313" key="16">
    <source>
        <dbReference type="Proteomes" id="UP001652628"/>
    </source>
</evidence>
<keyword evidence="14" id="KW-0732">Signal</keyword>
<evidence type="ECO:0000256" key="1">
    <source>
        <dbReference type="ARBA" id="ARBA00001961"/>
    </source>
</evidence>
<evidence type="ECO:0000256" key="4">
    <source>
        <dbReference type="ARBA" id="ARBA00006511"/>
    </source>
</evidence>
<accession>A0AB39ZHI0</accession>
<organism evidence="16 17">
    <name type="scientific">Drosophila suzukii</name>
    <name type="common">Spotted-wing drosophila fruit fly</name>
    <dbReference type="NCBI Taxonomy" id="28584"/>
    <lineage>
        <taxon>Eukaryota</taxon>
        <taxon>Metazoa</taxon>
        <taxon>Ecdysozoa</taxon>
        <taxon>Arthropoda</taxon>
        <taxon>Hexapoda</taxon>
        <taxon>Insecta</taxon>
        <taxon>Pterygota</taxon>
        <taxon>Neoptera</taxon>
        <taxon>Endopterygota</taxon>
        <taxon>Diptera</taxon>
        <taxon>Brachycera</taxon>
        <taxon>Muscomorpha</taxon>
        <taxon>Ephydroidea</taxon>
        <taxon>Drosophilidae</taxon>
        <taxon>Drosophila</taxon>
        <taxon>Sophophora</taxon>
    </lineage>
</organism>
<keyword evidence="7" id="KW-0256">Endoplasmic reticulum</keyword>
<dbReference type="SMART" id="SM00702">
    <property type="entry name" value="P4Hc"/>
    <property type="match status" value="1"/>
</dbReference>
<feature type="domain" description="Fe2OG dioxygenase" evidence="15">
    <location>
        <begin position="404"/>
        <end position="510"/>
    </location>
</feature>
<evidence type="ECO:0000256" key="3">
    <source>
        <dbReference type="ARBA" id="ARBA00004319"/>
    </source>
</evidence>
<dbReference type="Pfam" id="PF08336">
    <property type="entry name" value="P4Ha_N"/>
    <property type="match status" value="1"/>
</dbReference>
<sequence>MSFIIFLIIPILLYPNWIAEGYIGRKNYVTSAEEKMNLLEKDRELIILLNSYAVELQDKIDVLRGVAKEFKKNLEEARGREEEYLSNPINRLTLLRQMHEDWEPVEKLMQQPVGQAQIESIMSIHKELPTQNDLNEANHAMFRIIQAYGLEPKDVARGLVDGVQYRGNLSASNCYAMGKFAFKAGNYQMASKWLSVAKDLLMEQPRKYHELIGVTIMDITLLLARSLIANGNIYIARDMLMNDSILSETGNVLSLQFIRNSPRPTINVEPWESALTFNDLCRSASRRQSNKNKPTRLHCRYNTTTSPFLKLAPFRMEELSLDPYIMLYHNVLSDLEIEKLEQMSGPFLERTKVFLAENGTEQIAPSRSADGVWLPHLQTIPEDLEILSQIERRIGDITGLNMRTGGKMQFLKYGFGGHFVPHHDYFDSKTSFLEMAGDRIATVLFYLNNVEHGGATAFPKINLAVPTQKGSALFWHNLDGESYDYDKRTFHGACPLISGNKLVMTRWIYELDQMFLLPTMHPPRSRNFSRSLRNQV</sequence>
<dbReference type="EC" id="1.14.11.2" evidence="5"/>
<dbReference type="AlphaFoldDB" id="A0AB39ZHI0"/>
<dbReference type="GO" id="GO:0005788">
    <property type="term" value="C:endoplasmic reticulum lumen"/>
    <property type="evidence" value="ECO:0007669"/>
    <property type="project" value="UniProtKB-SubCell"/>
</dbReference>
<reference evidence="17" key="1">
    <citation type="submission" date="2025-08" db="UniProtKB">
        <authorList>
            <consortium name="RefSeq"/>
        </authorList>
    </citation>
    <scope>IDENTIFICATION</scope>
</reference>
<feature type="coiled-coil region" evidence="13">
    <location>
        <begin position="53"/>
        <end position="87"/>
    </location>
</feature>
<dbReference type="GO" id="GO:0004656">
    <property type="term" value="F:procollagen-proline 4-dioxygenase activity"/>
    <property type="evidence" value="ECO:0007669"/>
    <property type="project" value="UniProtKB-EC"/>
</dbReference>
<proteinExistence type="inferred from homology"/>
<dbReference type="InterPro" id="IPR005123">
    <property type="entry name" value="Oxoglu/Fe-dep_dioxygenase_dom"/>
</dbReference>
<keyword evidence="8" id="KW-0847">Vitamin C</keyword>
<evidence type="ECO:0000256" key="10">
    <source>
        <dbReference type="ARBA" id="ARBA00023002"/>
    </source>
</evidence>
<keyword evidence="11" id="KW-0408">Iron</keyword>
<keyword evidence="12" id="KW-0325">Glycoprotein</keyword>
<dbReference type="Pfam" id="PF13640">
    <property type="entry name" value="2OG-FeII_Oxy_3"/>
    <property type="match status" value="1"/>
</dbReference>
<dbReference type="Proteomes" id="UP001652628">
    <property type="component" value="Chromosome 3"/>
</dbReference>
<evidence type="ECO:0000256" key="5">
    <source>
        <dbReference type="ARBA" id="ARBA00012269"/>
    </source>
</evidence>
<evidence type="ECO:0000256" key="11">
    <source>
        <dbReference type="ARBA" id="ARBA00023004"/>
    </source>
</evidence>
<evidence type="ECO:0000256" key="8">
    <source>
        <dbReference type="ARBA" id="ARBA00022896"/>
    </source>
</evidence>
<evidence type="ECO:0000256" key="9">
    <source>
        <dbReference type="ARBA" id="ARBA00022964"/>
    </source>
</evidence>
<keyword evidence="10" id="KW-0560">Oxidoreductase</keyword>
<keyword evidence="13" id="KW-0175">Coiled coil</keyword>
<comment type="subcellular location">
    <subcellularLocation>
        <location evidence="3">Endoplasmic reticulum lumen</location>
    </subcellularLocation>
</comment>
<dbReference type="InterPro" id="IPR045054">
    <property type="entry name" value="P4HA-like"/>
</dbReference>
<comment type="cofactor">
    <cofactor evidence="1">
        <name>L-ascorbate</name>
        <dbReference type="ChEBI" id="CHEBI:38290"/>
    </cofactor>
</comment>
<dbReference type="Gene3D" id="2.60.120.620">
    <property type="entry name" value="q2cbj1_9rhob like domain"/>
    <property type="match status" value="1"/>
</dbReference>
<evidence type="ECO:0000256" key="13">
    <source>
        <dbReference type="SAM" id="Coils"/>
    </source>
</evidence>
<feature type="signal peptide" evidence="14">
    <location>
        <begin position="1"/>
        <end position="19"/>
    </location>
</feature>
<gene>
    <name evidence="17" type="primary">LOC108013820</name>
</gene>
<evidence type="ECO:0000256" key="7">
    <source>
        <dbReference type="ARBA" id="ARBA00022824"/>
    </source>
</evidence>
<dbReference type="Gene3D" id="6.10.140.1460">
    <property type="match status" value="1"/>
</dbReference>
<comment type="similarity">
    <text evidence="4">Belongs to the P4HA family.</text>
</comment>
<dbReference type="GO" id="GO:0031418">
    <property type="term" value="F:L-ascorbic acid binding"/>
    <property type="evidence" value="ECO:0007669"/>
    <property type="project" value="UniProtKB-KW"/>
</dbReference>
<evidence type="ECO:0000256" key="2">
    <source>
        <dbReference type="ARBA" id="ARBA00002035"/>
    </source>
</evidence>
<keyword evidence="6" id="KW-0479">Metal-binding</keyword>